<dbReference type="KEGG" id="mmai:sS8_1901"/>
<organism evidence="2 3">
    <name type="scientific">Methylocaldum marinum</name>
    <dbReference type="NCBI Taxonomy" id="1432792"/>
    <lineage>
        <taxon>Bacteria</taxon>
        <taxon>Pseudomonadati</taxon>
        <taxon>Pseudomonadota</taxon>
        <taxon>Gammaproteobacteria</taxon>
        <taxon>Methylococcales</taxon>
        <taxon>Methylococcaceae</taxon>
        <taxon>Methylocaldum</taxon>
    </lineage>
</organism>
<proteinExistence type="predicted"/>
<dbReference type="Proteomes" id="UP000266313">
    <property type="component" value="Chromosome"/>
</dbReference>
<evidence type="ECO:0000313" key="2">
    <source>
        <dbReference type="EMBL" id="BBA33855.1"/>
    </source>
</evidence>
<name>A0A250KQB1_9GAMM</name>
<keyword evidence="3" id="KW-1185">Reference proteome</keyword>
<dbReference type="AlphaFoldDB" id="A0A250KQB1"/>
<evidence type="ECO:0000256" key="1">
    <source>
        <dbReference type="SAM" id="MobiDB-lite"/>
    </source>
</evidence>
<reference evidence="2 3" key="1">
    <citation type="submission" date="2016-12" db="EMBL/GenBank/DDBJ databases">
        <title>Genome sequencing of Methylocaldum marinum.</title>
        <authorList>
            <person name="Takeuchi M."/>
            <person name="Kamagata Y."/>
            <person name="Hiraoka S."/>
            <person name="Oshima K."/>
            <person name="Hattori M."/>
            <person name="Iwasaki W."/>
        </authorList>
    </citation>
    <scope>NUCLEOTIDE SEQUENCE [LARGE SCALE GENOMIC DNA]</scope>
    <source>
        <strain evidence="2 3">S8</strain>
    </source>
</reference>
<gene>
    <name evidence="2" type="ORF">sS8_1901</name>
</gene>
<protein>
    <submittedName>
        <fullName evidence="2">Uncharacterized protein</fullName>
    </submittedName>
</protein>
<evidence type="ECO:0000313" key="3">
    <source>
        <dbReference type="Proteomes" id="UP000266313"/>
    </source>
</evidence>
<accession>A0A250KQB1</accession>
<sequence>MTSRSDIIDGSQAIGRKYGLIYTRKCGWVDLGHANPDGPDGAKNLWDKILNEKDEGSGKSEFFRITRLLKFASMPSALPLIGGLIFSAEGPFSSEIPVLAGFHPPAWGFLPPFGEFWADARLGRRPSPAEQPTQPGQVVGGESEHGLGRHLLQTPEPGLA</sequence>
<dbReference type="EMBL" id="AP017928">
    <property type="protein sequence ID" value="BBA33855.1"/>
    <property type="molecule type" value="Genomic_DNA"/>
</dbReference>
<feature type="region of interest" description="Disordered" evidence="1">
    <location>
        <begin position="124"/>
        <end position="160"/>
    </location>
</feature>